<dbReference type="PROSITE" id="PS50088">
    <property type="entry name" value="ANK_REPEAT"/>
    <property type="match status" value="1"/>
</dbReference>
<organism evidence="3 4">
    <name type="scientific">Symbiodinium microadriaticum</name>
    <name type="common">Dinoflagellate</name>
    <name type="synonym">Zooxanthella microadriatica</name>
    <dbReference type="NCBI Taxonomy" id="2951"/>
    <lineage>
        <taxon>Eukaryota</taxon>
        <taxon>Sar</taxon>
        <taxon>Alveolata</taxon>
        <taxon>Dinophyceae</taxon>
        <taxon>Suessiales</taxon>
        <taxon>Symbiodiniaceae</taxon>
        <taxon>Symbiodinium</taxon>
    </lineage>
</organism>
<feature type="compositionally biased region" description="Gly residues" evidence="2">
    <location>
        <begin position="95"/>
        <end position="104"/>
    </location>
</feature>
<evidence type="ECO:0000256" key="2">
    <source>
        <dbReference type="SAM" id="MobiDB-lite"/>
    </source>
</evidence>
<feature type="repeat" description="ANK" evidence="1">
    <location>
        <begin position="447"/>
        <end position="479"/>
    </location>
</feature>
<name>A0A1Q9EAL8_SYMMI</name>
<dbReference type="PROSITE" id="PS50297">
    <property type="entry name" value="ANK_REP_REGION"/>
    <property type="match status" value="1"/>
</dbReference>
<dbReference type="SUPFAM" id="SSF48403">
    <property type="entry name" value="Ankyrin repeat"/>
    <property type="match status" value="1"/>
</dbReference>
<gene>
    <name evidence="3" type="ORF">AK812_SmicGene12410</name>
</gene>
<evidence type="ECO:0000313" key="4">
    <source>
        <dbReference type="Proteomes" id="UP000186817"/>
    </source>
</evidence>
<dbReference type="Gene3D" id="1.25.40.20">
    <property type="entry name" value="Ankyrin repeat-containing domain"/>
    <property type="match status" value="1"/>
</dbReference>
<dbReference type="EMBL" id="LSRX01000209">
    <property type="protein sequence ID" value="OLQ04470.1"/>
    <property type="molecule type" value="Genomic_DNA"/>
</dbReference>
<dbReference type="OrthoDB" id="435504at2759"/>
<accession>A0A1Q9EAL8</accession>
<protein>
    <submittedName>
        <fullName evidence="3">Uncharacterized protein</fullName>
    </submittedName>
</protein>
<dbReference type="Proteomes" id="UP000186817">
    <property type="component" value="Unassembled WGS sequence"/>
</dbReference>
<feature type="region of interest" description="Disordered" evidence="2">
    <location>
        <begin position="88"/>
        <end position="132"/>
    </location>
</feature>
<dbReference type="Pfam" id="PF00023">
    <property type="entry name" value="Ank"/>
    <property type="match status" value="1"/>
</dbReference>
<sequence length="665" mass="72782">MLRASREKDAAQNLLGGWCPEDATRIADQLDAEVSDAIAQEQPRKLRLEAVAGAVAANREEPGPGAWREGNIQGRACLEVVVAGARPDDADASAGDGGGAGSGTGQRVSSPKMPTPGKEEKSAPEDVGPSGGETFRFVCKYRKEKRGTTGEAAEALKKPGLGMLAGEAVAAVRRRSRATPPARPAAFALGSTAGGASGPSWLLRNGAAASEACSGGGSEFPRLEYLAQRKPPPEGWQAQAGQLLTTRATQRKRQDQRSAAAEAVEGNLTVAVKWNLQPAVVAVEASRSQSTNHSVPVFLTDTIRDFKEKLSDACRIESVVQMQKKNLQSTKEYAHAQQLSLNDPMSWVPLDFELRPQELAAKMFKLGQIAPTQIPVAAADYFEEAPKLGVLKPSERTDAALGRERAKWKRSEIEGRSYSRLRDFLASQGFSEDVNTPRIFWTPYGAQRVFPLHVAAELGYHEIVDLLIKAGAKLKSKNSSKQTALDVALRADRHGSHQLVVHRLKTQVLSARQAKCMMAQSDIDEDVLDIGYTSESMVFNRNAFSQYVSKVDREWTGEWIFGFGHGKVSLRVVEGTEGYKAVNPHYQAWLEDKRTTTLKDLNEVDRCFGWAKFVHKDHYRQHSNADDDGDDGHRHDDHDQAQGQDDDYAHGDAKTALMLTTLQWY</sequence>
<keyword evidence="4" id="KW-1185">Reference proteome</keyword>
<dbReference type="InterPro" id="IPR036770">
    <property type="entry name" value="Ankyrin_rpt-contain_sf"/>
</dbReference>
<feature type="region of interest" description="Disordered" evidence="2">
    <location>
        <begin position="621"/>
        <end position="649"/>
    </location>
</feature>
<evidence type="ECO:0000256" key="1">
    <source>
        <dbReference type="PROSITE-ProRule" id="PRU00023"/>
    </source>
</evidence>
<keyword evidence="1" id="KW-0040">ANK repeat</keyword>
<dbReference type="AlphaFoldDB" id="A0A1Q9EAL8"/>
<proteinExistence type="predicted"/>
<comment type="caution">
    <text evidence="3">The sequence shown here is derived from an EMBL/GenBank/DDBJ whole genome shotgun (WGS) entry which is preliminary data.</text>
</comment>
<evidence type="ECO:0000313" key="3">
    <source>
        <dbReference type="EMBL" id="OLQ04470.1"/>
    </source>
</evidence>
<dbReference type="InterPro" id="IPR002110">
    <property type="entry name" value="Ankyrin_rpt"/>
</dbReference>
<feature type="compositionally biased region" description="Basic and acidic residues" evidence="2">
    <location>
        <begin position="631"/>
        <end position="640"/>
    </location>
</feature>
<reference evidence="3 4" key="1">
    <citation type="submission" date="2016-02" db="EMBL/GenBank/DDBJ databases">
        <title>Genome analysis of coral dinoflagellate symbionts highlights evolutionary adaptations to a symbiotic lifestyle.</title>
        <authorList>
            <person name="Aranda M."/>
            <person name="Li Y."/>
            <person name="Liew Y.J."/>
            <person name="Baumgarten S."/>
            <person name="Simakov O."/>
            <person name="Wilson M."/>
            <person name="Piel J."/>
            <person name="Ashoor H."/>
            <person name="Bougouffa S."/>
            <person name="Bajic V.B."/>
            <person name="Ryu T."/>
            <person name="Ravasi T."/>
            <person name="Bayer T."/>
            <person name="Micklem G."/>
            <person name="Kim H."/>
            <person name="Bhak J."/>
            <person name="Lajeunesse T.C."/>
            <person name="Voolstra C.R."/>
        </authorList>
    </citation>
    <scope>NUCLEOTIDE SEQUENCE [LARGE SCALE GENOMIC DNA]</scope>
    <source>
        <strain evidence="3 4">CCMP2467</strain>
    </source>
</reference>